<keyword evidence="3" id="KW-1185">Reference proteome</keyword>
<name>A0A423WJN2_CYTCH</name>
<dbReference type="OrthoDB" id="674604at2759"/>
<proteinExistence type="predicted"/>
<evidence type="ECO:0000259" key="1">
    <source>
        <dbReference type="Pfam" id="PF06985"/>
    </source>
</evidence>
<feature type="domain" description="Heterokaryon incompatibility" evidence="1">
    <location>
        <begin position="22"/>
        <end position="116"/>
    </location>
</feature>
<dbReference type="Pfam" id="PF06985">
    <property type="entry name" value="HET"/>
    <property type="match status" value="1"/>
</dbReference>
<dbReference type="InterPro" id="IPR010730">
    <property type="entry name" value="HET"/>
</dbReference>
<organism evidence="2 3">
    <name type="scientific">Cytospora chrysosperma</name>
    <name type="common">Cytospora canker fungus</name>
    <name type="synonym">Sphaeria chrysosperma</name>
    <dbReference type="NCBI Taxonomy" id="252740"/>
    <lineage>
        <taxon>Eukaryota</taxon>
        <taxon>Fungi</taxon>
        <taxon>Dikarya</taxon>
        <taxon>Ascomycota</taxon>
        <taxon>Pezizomycotina</taxon>
        <taxon>Sordariomycetes</taxon>
        <taxon>Sordariomycetidae</taxon>
        <taxon>Diaporthales</taxon>
        <taxon>Cytosporaceae</taxon>
        <taxon>Cytospora</taxon>
    </lineage>
</organism>
<dbReference type="EMBL" id="LJZO01000003">
    <property type="protein sequence ID" value="ROW03566.1"/>
    <property type="molecule type" value="Genomic_DNA"/>
</dbReference>
<dbReference type="PANTHER" id="PTHR10622:SF12">
    <property type="entry name" value="HET DOMAIN-CONTAINING PROTEIN"/>
    <property type="match status" value="1"/>
</dbReference>
<protein>
    <recommendedName>
        <fullName evidence="1">Heterokaryon incompatibility domain-containing protein</fullName>
    </recommendedName>
</protein>
<comment type="caution">
    <text evidence="2">The sequence shown here is derived from an EMBL/GenBank/DDBJ whole genome shotgun (WGS) entry which is preliminary data.</text>
</comment>
<dbReference type="AlphaFoldDB" id="A0A423WJN2"/>
<accession>A0A423WJN2</accession>
<dbReference type="PANTHER" id="PTHR10622">
    <property type="entry name" value="HET DOMAIN-CONTAINING PROTEIN"/>
    <property type="match status" value="1"/>
</dbReference>
<evidence type="ECO:0000313" key="3">
    <source>
        <dbReference type="Proteomes" id="UP000284375"/>
    </source>
</evidence>
<sequence length="547" mass="62056">MRLLDTTSLKLREFAEDKIPPYAILSHTWGAPNEEVSFQDMQLDTTTLEKDRKYGYSKIVKTCRFALKGGLEYAWVDTCCIDKSSSAELTEAINSMFRWYEKAVICYVYLADVKPQMHLEQGLKRCRWITRGWTLQELIAPRECQLFDSEWKYRGRKTELKEMLAKLTGVPASVLAKEMSPRDYSVAQRMSWAAMRTTTRTEDVAYCLMGLFGIHMPMIYGEGDMAFHRLQEEILKRSDDPTIFTGWEPPDGAPDILSILAPSPAPFKRSGNLVNPVGFRSSEFTLTNKGVKIVNAPVLWLREPPTLPRTYLLVLDGGTTKREMAGIYLRKVDGNLFCRINKRIKVSSDLQQEGLRQRTVSEIYVADFCTFPITRSVILESRKSAVQILGPDGFHIDNATPQRVWDYTDSCFLGGAPDAPLVQWVQMQGIIRGQSVSLIILCDRRAENGCGTPALSVIEKCQSVKFYKYLNQKAWRQGKELTWSEVKAVNAALLHHTESTEIPFKDAVLKICVSVAKGMVSTREGDIQMYQAKVDFKRGKRSSAKDK</sequence>
<dbReference type="STRING" id="252740.A0A423WJN2"/>
<reference evidence="2 3" key="1">
    <citation type="submission" date="2015-09" db="EMBL/GenBank/DDBJ databases">
        <title>Host preference determinants of Valsa canker pathogens revealed by comparative genomics.</title>
        <authorList>
            <person name="Yin Z."/>
            <person name="Huang L."/>
        </authorList>
    </citation>
    <scope>NUCLEOTIDE SEQUENCE [LARGE SCALE GENOMIC DNA]</scope>
    <source>
        <strain evidence="2 3">YSFL</strain>
    </source>
</reference>
<evidence type="ECO:0000313" key="2">
    <source>
        <dbReference type="EMBL" id="ROW03566.1"/>
    </source>
</evidence>
<gene>
    <name evidence="2" type="ORF">VSDG_01400</name>
</gene>
<dbReference type="Proteomes" id="UP000284375">
    <property type="component" value="Unassembled WGS sequence"/>
</dbReference>